<comment type="pathway">
    <text evidence="8">Aromatic compound metabolism; 3,4-dihydroxybenzoate biosynthesis; 3-dehydroquinate from D-quinate (NAD(+) route).</text>
</comment>
<dbReference type="NCBIfam" id="TIGR00507">
    <property type="entry name" value="aroE"/>
    <property type="match status" value="1"/>
</dbReference>
<dbReference type="SUPFAM" id="SSF51735">
    <property type="entry name" value="NAD(P)-binding Rossmann-fold domains"/>
    <property type="match status" value="1"/>
</dbReference>
<dbReference type="Pfam" id="PF18317">
    <property type="entry name" value="SDH_C"/>
    <property type="match status" value="1"/>
</dbReference>
<dbReference type="Pfam" id="PF08501">
    <property type="entry name" value="Shikimate_dh_N"/>
    <property type="match status" value="1"/>
</dbReference>
<comment type="similarity">
    <text evidence="9">Belongs to the shikimate dehydrogenase family.</text>
</comment>
<dbReference type="GO" id="GO:0004764">
    <property type="term" value="F:shikimate 3-dehydrogenase (NADP+) activity"/>
    <property type="evidence" value="ECO:0007669"/>
    <property type="project" value="UniProtKB-UniRule"/>
</dbReference>
<feature type="binding site" evidence="9">
    <location>
        <position position="234"/>
    </location>
    <ligand>
        <name>NADP(+)</name>
        <dbReference type="ChEBI" id="CHEBI:58349"/>
    </ligand>
</feature>
<protein>
    <recommendedName>
        <fullName evidence="9">Shikimate dehydrogenase (NADP(+))</fullName>
        <shortName evidence="9">SDH</shortName>
        <ecNumber evidence="9">1.1.1.25</ecNumber>
    </recommendedName>
</protein>
<keyword evidence="4 9" id="KW-0560">Oxidoreductase</keyword>
<evidence type="ECO:0000256" key="4">
    <source>
        <dbReference type="ARBA" id="ARBA00023002"/>
    </source>
</evidence>
<dbReference type="GO" id="GO:0019632">
    <property type="term" value="P:shikimate metabolic process"/>
    <property type="evidence" value="ECO:0007669"/>
    <property type="project" value="InterPro"/>
</dbReference>
<accession>A0A2U8DT98</accession>
<dbReference type="OrthoDB" id="9792692at2"/>
<feature type="binding site" evidence="9">
    <location>
        <position position="264"/>
    </location>
    <ligand>
        <name>shikimate</name>
        <dbReference type="ChEBI" id="CHEBI:36208"/>
    </ligand>
</feature>
<comment type="subunit">
    <text evidence="9">Homodimer.</text>
</comment>
<proteinExistence type="inferred from homology"/>
<feature type="binding site" evidence="9">
    <location>
        <begin position="22"/>
        <end position="24"/>
    </location>
    <ligand>
        <name>shikimate</name>
        <dbReference type="ChEBI" id="CHEBI:36208"/>
    </ligand>
</feature>
<dbReference type="HAMAP" id="MF_00222">
    <property type="entry name" value="Shikimate_DH_AroE"/>
    <property type="match status" value="1"/>
</dbReference>
<comment type="catalytic activity">
    <reaction evidence="6">
        <text>L-quinate + NAD(+) = 3-dehydroquinate + NADH + H(+)</text>
        <dbReference type="Rhea" id="RHEA:22364"/>
        <dbReference type="ChEBI" id="CHEBI:15378"/>
        <dbReference type="ChEBI" id="CHEBI:29751"/>
        <dbReference type="ChEBI" id="CHEBI:32364"/>
        <dbReference type="ChEBI" id="CHEBI:57540"/>
        <dbReference type="ChEBI" id="CHEBI:57945"/>
        <dbReference type="EC" id="1.1.1.24"/>
    </reaction>
</comment>
<evidence type="ECO:0000256" key="8">
    <source>
        <dbReference type="ARBA" id="ARBA00060613"/>
    </source>
</evidence>
<dbReference type="FunFam" id="3.40.50.10860:FF:000004">
    <property type="entry name" value="Quinate/shikimate dehydrogenase"/>
    <property type="match status" value="1"/>
</dbReference>
<dbReference type="InterPro" id="IPR041121">
    <property type="entry name" value="SDH_C"/>
</dbReference>
<dbReference type="PANTHER" id="PTHR21089">
    <property type="entry name" value="SHIKIMATE DEHYDROGENASE"/>
    <property type="match status" value="1"/>
</dbReference>
<dbReference type="EC" id="1.1.1.25" evidence="9"/>
<evidence type="ECO:0000256" key="9">
    <source>
        <dbReference type="HAMAP-Rule" id="MF_00222"/>
    </source>
</evidence>
<evidence type="ECO:0000256" key="3">
    <source>
        <dbReference type="ARBA" id="ARBA00022857"/>
    </source>
</evidence>
<dbReference type="UniPathway" id="UPA00053">
    <property type="reaction ID" value="UER00087"/>
</dbReference>
<evidence type="ECO:0000256" key="1">
    <source>
        <dbReference type="ARBA" id="ARBA00004871"/>
    </source>
</evidence>
<dbReference type="Proteomes" id="UP000244910">
    <property type="component" value="Chromosome"/>
</dbReference>
<evidence type="ECO:0000256" key="2">
    <source>
        <dbReference type="ARBA" id="ARBA00022605"/>
    </source>
</evidence>
<name>A0A2U8DT98_9CLOT</name>
<dbReference type="Gene3D" id="3.40.50.720">
    <property type="entry name" value="NAD(P)-binding Rossmann-like Domain"/>
    <property type="match status" value="1"/>
</dbReference>
<dbReference type="Gene3D" id="3.40.50.10860">
    <property type="entry name" value="Leucine Dehydrogenase, chain A, domain 1"/>
    <property type="match status" value="1"/>
</dbReference>
<evidence type="ECO:0000313" key="12">
    <source>
        <dbReference type="EMBL" id="AWI06016.1"/>
    </source>
</evidence>
<dbReference type="RefSeq" id="WP_032075800.1">
    <property type="nucleotide sequence ID" value="NZ_CP020953.1"/>
</dbReference>
<dbReference type="GO" id="GO:0050661">
    <property type="term" value="F:NADP binding"/>
    <property type="evidence" value="ECO:0007669"/>
    <property type="project" value="InterPro"/>
</dbReference>
<comment type="catalytic activity">
    <reaction evidence="9">
        <text>shikimate + NADP(+) = 3-dehydroshikimate + NADPH + H(+)</text>
        <dbReference type="Rhea" id="RHEA:17737"/>
        <dbReference type="ChEBI" id="CHEBI:15378"/>
        <dbReference type="ChEBI" id="CHEBI:16630"/>
        <dbReference type="ChEBI" id="CHEBI:36208"/>
        <dbReference type="ChEBI" id="CHEBI:57783"/>
        <dbReference type="ChEBI" id="CHEBI:58349"/>
        <dbReference type="EC" id="1.1.1.25"/>
    </reaction>
</comment>
<keyword evidence="2 9" id="KW-0028">Amino-acid biosynthesis</keyword>
<dbReference type="GO" id="GO:0009073">
    <property type="term" value="P:aromatic amino acid family biosynthetic process"/>
    <property type="evidence" value="ECO:0007669"/>
    <property type="project" value="UniProtKB-KW"/>
</dbReference>
<dbReference type="InterPro" id="IPR011342">
    <property type="entry name" value="Shikimate_DH"/>
</dbReference>
<feature type="domain" description="SDH C-terminal" evidence="11">
    <location>
        <begin position="257"/>
        <end position="286"/>
    </location>
</feature>
<keyword evidence="3 9" id="KW-0521">NADP</keyword>
<dbReference type="InterPro" id="IPR046346">
    <property type="entry name" value="Aminoacid_DH-like_N_sf"/>
</dbReference>
<dbReference type="EMBL" id="CP020953">
    <property type="protein sequence ID" value="AWI06016.1"/>
    <property type="molecule type" value="Genomic_DNA"/>
</dbReference>
<comment type="function">
    <text evidence="9">Involved in the biosynthesis of the chorismate, which leads to the biosynthesis of aromatic amino acids. Catalyzes the reversible NADPH linked reduction of 3-dehydroshikimate (DHSA) to yield shikimate (SA).</text>
</comment>
<dbReference type="InterPro" id="IPR036291">
    <property type="entry name" value="NAD(P)-bd_dom_sf"/>
</dbReference>
<comment type="pathway">
    <text evidence="1 9">Metabolic intermediate biosynthesis; chorismate biosynthesis; chorismate from D-erythrose 4-phosphate and phosphoenolpyruvate: step 4/7.</text>
</comment>
<dbReference type="GO" id="GO:0009423">
    <property type="term" value="P:chorismate biosynthetic process"/>
    <property type="evidence" value="ECO:0007669"/>
    <property type="project" value="UniProtKB-UniRule"/>
</dbReference>
<sequence>MGERITGYTELIGLMAYPIRHSSSPAMHNAAFAKLGLDYAYLAFEVDNDTLENAVKGLRALKIKGCNVSMPNKTVIHKYLDNISPVAEMCGAVNTVVNNNGVLTGHITDGIGYMMALKDNNIDVIGKKITIVGAGGAATAIEIQAALDGVAEMSIFNQKDKFWNNAEKTVKKINTNTKCKATLYDLADLDKLKEEIANSYLFANATGMGMKPLDGKTYIPDKSFLRPELIVTDVVYFPRETALLKMAKEVGCKSMNGLGMMLFQGAAAFNLWTEKDMPIEYMKELLDIKY</sequence>
<feature type="domain" description="Shikimate dehydrogenase substrate binding N-terminal" evidence="10">
    <location>
        <begin position="14"/>
        <end position="96"/>
    </location>
</feature>
<evidence type="ECO:0000259" key="10">
    <source>
        <dbReference type="Pfam" id="PF08501"/>
    </source>
</evidence>
<dbReference type="InterPro" id="IPR013708">
    <property type="entry name" value="Shikimate_DH-bd_N"/>
</dbReference>
<evidence type="ECO:0000256" key="6">
    <source>
        <dbReference type="ARBA" id="ARBA00051639"/>
    </source>
</evidence>
<feature type="binding site" evidence="9">
    <location>
        <begin position="133"/>
        <end position="137"/>
    </location>
    <ligand>
        <name>NADP(+)</name>
        <dbReference type="ChEBI" id="CHEBI:58349"/>
    </ligand>
</feature>
<feature type="active site" description="Proton acceptor" evidence="9">
    <location>
        <position position="73"/>
    </location>
</feature>
<dbReference type="GO" id="GO:0008652">
    <property type="term" value="P:amino acid biosynthetic process"/>
    <property type="evidence" value="ECO:0007669"/>
    <property type="project" value="UniProtKB-KW"/>
</dbReference>
<dbReference type="AlphaFoldDB" id="A0A2U8DT98"/>
<dbReference type="GO" id="GO:0030266">
    <property type="term" value="F:quinate 3-dehydrogenase (NAD+) activity"/>
    <property type="evidence" value="ECO:0007669"/>
    <property type="project" value="UniProtKB-EC"/>
</dbReference>
<dbReference type="GO" id="GO:0052734">
    <property type="term" value="F:shikimate 3-dehydrogenase (NAD+) activity"/>
    <property type="evidence" value="ECO:0007669"/>
    <property type="project" value="RHEA"/>
</dbReference>
<evidence type="ECO:0000256" key="7">
    <source>
        <dbReference type="ARBA" id="ARBA00052329"/>
    </source>
</evidence>
<evidence type="ECO:0000313" key="13">
    <source>
        <dbReference type="Proteomes" id="UP000244910"/>
    </source>
</evidence>
<dbReference type="NCBIfam" id="NF001313">
    <property type="entry name" value="PRK00258.2-1"/>
    <property type="match status" value="1"/>
</dbReference>
<keyword evidence="13" id="KW-1185">Reference proteome</keyword>
<dbReference type="PANTHER" id="PTHR21089:SF1">
    <property type="entry name" value="BIFUNCTIONAL 3-DEHYDROQUINATE DEHYDRATASE_SHIKIMATE DEHYDROGENASE, CHLOROPLASTIC"/>
    <property type="match status" value="1"/>
</dbReference>
<feature type="binding site" evidence="9">
    <location>
        <position position="236"/>
    </location>
    <ligand>
        <name>shikimate</name>
        <dbReference type="ChEBI" id="CHEBI:36208"/>
    </ligand>
</feature>
<organism evidence="12 13">
    <name type="scientific">Clostridium drakei</name>
    <dbReference type="NCBI Taxonomy" id="332101"/>
    <lineage>
        <taxon>Bacteria</taxon>
        <taxon>Bacillati</taxon>
        <taxon>Bacillota</taxon>
        <taxon>Clostridia</taxon>
        <taxon>Eubacteriales</taxon>
        <taxon>Clostridiaceae</taxon>
        <taxon>Clostridium</taxon>
    </lineage>
</organism>
<feature type="binding site" evidence="9">
    <location>
        <position position="69"/>
    </location>
    <ligand>
        <name>shikimate</name>
        <dbReference type="ChEBI" id="CHEBI:36208"/>
    </ligand>
</feature>
<keyword evidence="5 9" id="KW-0057">Aromatic amino acid biosynthesis</keyword>
<feature type="binding site" evidence="9">
    <location>
        <position position="109"/>
    </location>
    <ligand>
        <name>shikimate</name>
        <dbReference type="ChEBI" id="CHEBI:36208"/>
    </ligand>
</feature>
<feature type="binding site" evidence="9">
    <location>
        <position position="94"/>
    </location>
    <ligand>
        <name>shikimate</name>
        <dbReference type="ChEBI" id="CHEBI:36208"/>
    </ligand>
</feature>
<dbReference type="SUPFAM" id="SSF53223">
    <property type="entry name" value="Aminoacid dehydrogenase-like, N-terminal domain"/>
    <property type="match status" value="1"/>
</dbReference>
<gene>
    <name evidence="9" type="primary">aroE</name>
    <name evidence="12" type="ORF">B9W14_16415</name>
</gene>
<evidence type="ECO:0000256" key="5">
    <source>
        <dbReference type="ARBA" id="ARBA00023141"/>
    </source>
</evidence>
<dbReference type="CDD" id="cd01065">
    <property type="entry name" value="NAD_bind_Shikimate_DH"/>
    <property type="match status" value="1"/>
</dbReference>
<dbReference type="FunFam" id="3.40.50.720:FF:000086">
    <property type="entry name" value="Quinate/shikimate dehydrogenase"/>
    <property type="match status" value="1"/>
</dbReference>
<comment type="catalytic activity">
    <reaction evidence="7">
        <text>shikimate + NAD(+) = 3-dehydroshikimate + NADH + H(+)</text>
        <dbReference type="Rhea" id="RHEA:17741"/>
        <dbReference type="ChEBI" id="CHEBI:15378"/>
        <dbReference type="ChEBI" id="CHEBI:16630"/>
        <dbReference type="ChEBI" id="CHEBI:36208"/>
        <dbReference type="ChEBI" id="CHEBI:57540"/>
        <dbReference type="ChEBI" id="CHEBI:57945"/>
    </reaction>
</comment>
<comment type="caution">
    <text evidence="9">Lacks conserved residue(s) required for the propagation of feature annotation.</text>
</comment>
<feature type="binding site" evidence="9">
    <location>
        <position position="257"/>
    </location>
    <ligand>
        <name>NADP(+)</name>
        <dbReference type="ChEBI" id="CHEBI:58349"/>
    </ligand>
</feature>
<reference evidence="13" key="1">
    <citation type="submission" date="2017-04" db="EMBL/GenBank/DDBJ databases">
        <authorList>
            <person name="Song Y."/>
            <person name="Cho B.-K."/>
        </authorList>
    </citation>
    <scope>NUCLEOTIDE SEQUENCE [LARGE SCALE GENOMIC DNA]</scope>
    <source>
        <strain evidence="13">SL1</strain>
    </source>
</reference>
<dbReference type="KEGG" id="cdrk:B9W14_16415"/>
<evidence type="ECO:0000259" key="11">
    <source>
        <dbReference type="Pfam" id="PF18317"/>
    </source>
</evidence>
<dbReference type="InterPro" id="IPR022893">
    <property type="entry name" value="Shikimate_DH_fam"/>
</dbReference>